<keyword evidence="3 5" id="KW-0238">DNA-binding</keyword>
<evidence type="ECO:0000256" key="5">
    <source>
        <dbReference type="PROSITE-ProRule" id="PRU01248"/>
    </source>
</evidence>
<dbReference type="PROSITE" id="PS51898">
    <property type="entry name" value="TYR_RECOMBINASE"/>
    <property type="match status" value="1"/>
</dbReference>
<dbReference type="PROSITE" id="PS51900">
    <property type="entry name" value="CB"/>
    <property type="match status" value="1"/>
</dbReference>
<feature type="region of interest" description="Disordered" evidence="6">
    <location>
        <begin position="237"/>
        <end position="269"/>
    </location>
</feature>
<dbReference type="PANTHER" id="PTHR30349">
    <property type="entry name" value="PHAGE INTEGRASE-RELATED"/>
    <property type="match status" value="1"/>
</dbReference>
<dbReference type="InterPro" id="IPR050090">
    <property type="entry name" value="Tyrosine_recombinase_XerCD"/>
</dbReference>
<evidence type="ECO:0000313" key="9">
    <source>
        <dbReference type="EMBL" id="BCR04302.1"/>
    </source>
</evidence>
<dbReference type="InterPro" id="IPR002104">
    <property type="entry name" value="Integrase_catalytic"/>
</dbReference>
<reference evidence="9 10" key="1">
    <citation type="journal article" date="2016" name="C (Basel)">
        <title>Selective Growth of and Electricity Production by Marine Exoelectrogenic Bacteria in Self-Aggregated Hydrogel of Microbially Reduced Graphene Oxide.</title>
        <authorList>
            <person name="Yoshida N."/>
            <person name="Goto Y."/>
            <person name="Miyata Y."/>
        </authorList>
    </citation>
    <scope>NUCLEOTIDE SEQUENCE [LARGE SCALE GENOMIC DNA]</scope>
    <source>
        <strain evidence="9 10">NIT-T3</strain>
    </source>
</reference>
<evidence type="ECO:0000256" key="4">
    <source>
        <dbReference type="ARBA" id="ARBA00023172"/>
    </source>
</evidence>
<keyword evidence="4" id="KW-0233">DNA recombination</keyword>
<dbReference type="InterPro" id="IPR010998">
    <property type="entry name" value="Integrase_recombinase_N"/>
</dbReference>
<feature type="domain" description="Tyr recombinase" evidence="7">
    <location>
        <begin position="406"/>
        <end position="615"/>
    </location>
</feature>
<reference evidence="9 10" key="2">
    <citation type="journal article" date="2021" name="Int. J. Syst. Evol. Microbiol.">
        <title>Isolation and Polyphasic Characterization of Desulfuromonas versatilis sp. Nov., an Electrogenic Bacteria Capable of Versatile Metabolism Isolated from a Graphene Oxide-Reducing Enrichment Culture.</title>
        <authorList>
            <person name="Xie L."/>
            <person name="Yoshida N."/>
            <person name="Ishii S."/>
            <person name="Meng L."/>
        </authorList>
    </citation>
    <scope>NUCLEOTIDE SEQUENCE [LARGE SCALE GENOMIC DNA]</scope>
    <source>
        <strain evidence="9 10">NIT-T3</strain>
    </source>
</reference>
<evidence type="ECO:0000256" key="6">
    <source>
        <dbReference type="SAM" id="MobiDB-lite"/>
    </source>
</evidence>
<dbReference type="Gene3D" id="1.10.150.130">
    <property type="match status" value="1"/>
</dbReference>
<dbReference type="CDD" id="cd01184">
    <property type="entry name" value="INT_C_like_1"/>
    <property type="match status" value="1"/>
</dbReference>
<sequence length="634" mass="71673">MPAIHLMERAGVYYFRRVLPSDVRPYFPAKEIWRSLRTRDRKAAIPRVERLNSETERVITLIRSRALNRAEIHRVVKTYLERTLDGLEHHRESGSTLHDLAQGSPLDVWTWNEDLIPLAGGFPDAHGGSVPRAGREQLVSHYKQKVEALEAQLAGRHIDLFLEEQANALIAITKADIPTYSSNDHEGFANHSPMPQEFRVLCFELLKAKISTYRIEIERLMGNYDNAYDRATERLLAPPTDTTPSVPPAPPADTSPSVPPAPAEATPGPTLTEVIDMYMAEIREKGLEEVTYGEYEDACRLLVRIIGEKPAAELTRDDIRTYRDTIRKLPAHMNKRPETKGKSIEAVLEVAQKKRLKPISDAAVKKKLGQVKGLVKWASGDGVRLIPHNVGDGVNLPKTTKGPVREQKKPYTQKDIQGLVDGLVAEREKGTFEQHPERYWVPLIGIFSGMRLEEICQLHTADVREVEGVWCFDVDWLDESGKVAKRLKTGNAKRLVPVHSTLIGLGLLEYLDHIKRAGHPRLWMKLTKTARGKYQRNIKDWYNGADNRPGFENLYIDDDPKKSFHSTRHSFANALKQAGADMLVAGEVLGHKLEGLTFDRYADPYRVAIKKAVVELAQYGVEFVPRLGCWNDWP</sequence>
<dbReference type="InterPro" id="IPR013762">
    <property type="entry name" value="Integrase-like_cat_sf"/>
</dbReference>
<accession>A0ABM8HTF1</accession>
<dbReference type="Pfam" id="PF20172">
    <property type="entry name" value="DUF6538"/>
    <property type="match status" value="1"/>
</dbReference>
<evidence type="ECO:0000259" key="7">
    <source>
        <dbReference type="PROSITE" id="PS51898"/>
    </source>
</evidence>
<name>A0ABM8HTF1_9BACT</name>
<comment type="similarity">
    <text evidence="1">Belongs to the 'phage' integrase family.</text>
</comment>
<evidence type="ECO:0000256" key="3">
    <source>
        <dbReference type="ARBA" id="ARBA00023125"/>
    </source>
</evidence>
<dbReference type="RefSeq" id="WP_221251745.1">
    <property type="nucleotide sequence ID" value="NZ_AP024355.1"/>
</dbReference>
<dbReference type="InterPro" id="IPR046668">
    <property type="entry name" value="DUF6538"/>
</dbReference>
<keyword evidence="2" id="KW-0229">DNA integration</keyword>
<evidence type="ECO:0000259" key="8">
    <source>
        <dbReference type="PROSITE" id="PS51900"/>
    </source>
</evidence>
<keyword evidence="10" id="KW-1185">Reference proteome</keyword>
<dbReference type="Proteomes" id="UP001319827">
    <property type="component" value="Chromosome"/>
</dbReference>
<proteinExistence type="inferred from homology"/>
<dbReference type="InterPro" id="IPR044068">
    <property type="entry name" value="CB"/>
</dbReference>
<evidence type="ECO:0000313" key="10">
    <source>
        <dbReference type="Proteomes" id="UP001319827"/>
    </source>
</evidence>
<dbReference type="InterPro" id="IPR011010">
    <property type="entry name" value="DNA_brk_join_enz"/>
</dbReference>
<organism evidence="9 10">
    <name type="scientific">Desulfuromonas versatilis</name>
    <dbReference type="NCBI Taxonomy" id="2802975"/>
    <lineage>
        <taxon>Bacteria</taxon>
        <taxon>Pseudomonadati</taxon>
        <taxon>Thermodesulfobacteriota</taxon>
        <taxon>Desulfuromonadia</taxon>
        <taxon>Desulfuromonadales</taxon>
        <taxon>Desulfuromonadaceae</taxon>
        <taxon>Desulfuromonas</taxon>
    </lineage>
</organism>
<dbReference type="PANTHER" id="PTHR30349:SF41">
    <property type="entry name" value="INTEGRASE_RECOMBINASE PROTEIN MJ0367-RELATED"/>
    <property type="match status" value="1"/>
</dbReference>
<dbReference type="Gene3D" id="1.10.443.10">
    <property type="entry name" value="Intergrase catalytic core"/>
    <property type="match status" value="1"/>
</dbReference>
<evidence type="ECO:0000256" key="1">
    <source>
        <dbReference type="ARBA" id="ARBA00008857"/>
    </source>
</evidence>
<dbReference type="SUPFAM" id="SSF56349">
    <property type="entry name" value="DNA breaking-rejoining enzymes"/>
    <property type="match status" value="1"/>
</dbReference>
<gene>
    <name evidence="9" type="ORF">DESUT3_13710</name>
</gene>
<dbReference type="Pfam" id="PF00589">
    <property type="entry name" value="Phage_integrase"/>
    <property type="match status" value="1"/>
</dbReference>
<feature type="compositionally biased region" description="Pro residues" evidence="6">
    <location>
        <begin position="245"/>
        <end position="262"/>
    </location>
</feature>
<dbReference type="EMBL" id="AP024355">
    <property type="protein sequence ID" value="BCR04302.1"/>
    <property type="molecule type" value="Genomic_DNA"/>
</dbReference>
<protein>
    <submittedName>
        <fullName evidence="9">Integrase</fullName>
    </submittedName>
</protein>
<evidence type="ECO:0000256" key="2">
    <source>
        <dbReference type="ARBA" id="ARBA00022908"/>
    </source>
</evidence>
<feature type="domain" description="Core-binding (CB)" evidence="8">
    <location>
        <begin position="269"/>
        <end position="379"/>
    </location>
</feature>